<dbReference type="SMART" id="SM00361">
    <property type="entry name" value="RRM_1"/>
    <property type="match status" value="1"/>
</dbReference>
<feature type="compositionally biased region" description="Basic and acidic residues" evidence="2">
    <location>
        <begin position="212"/>
        <end position="221"/>
    </location>
</feature>
<dbReference type="PANTHER" id="PTHR12603:SF0">
    <property type="entry name" value="CCR4-NOT TRANSCRIPTION COMPLEX SUBUNIT 4"/>
    <property type="match status" value="1"/>
</dbReference>
<accession>A0A1J4K3L4</accession>
<dbReference type="InterPro" id="IPR012677">
    <property type="entry name" value="Nucleotide-bd_a/b_plait_sf"/>
</dbReference>
<keyword evidence="5" id="KW-1185">Reference proteome</keyword>
<dbReference type="CDD" id="cd12438">
    <property type="entry name" value="RRM_CNOT4"/>
    <property type="match status" value="1"/>
</dbReference>
<organism evidence="4 5">
    <name type="scientific">Tritrichomonas foetus</name>
    <dbReference type="NCBI Taxonomy" id="1144522"/>
    <lineage>
        <taxon>Eukaryota</taxon>
        <taxon>Metamonada</taxon>
        <taxon>Parabasalia</taxon>
        <taxon>Tritrichomonadida</taxon>
        <taxon>Tritrichomonadidae</taxon>
        <taxon>Tritrichomonas</taxon>
    </lineage>
</organism>
<dbReference type="EMBL" id="MLAK01000797">
    <property type="protein sequence ID" value="OHT04318.1"/>
    <property type="molecule type" value="Genomic_DNA"/>
</dbReference>
<dbReference type="InterPro" id="IPR035979">
    <property type="entry name" value="RBD_domain_sf"/>
</dbReference>
<dbReference type="Gene3D" id="3.30.70.330">
    <property type="match status" value="1"/>
</dbReference>
<dbReference type="GO" id="GO:0016567">
    <property type="term" value="P:protein ubiquitination"/>
    <property type="evidence" value="ECO:0007669"/>
    <property type="project" value="TreeGrafter"/>
</dbReference>
<dbReference type="AlphaFoldDB" id="A0A1J4K3L4"/>
<dbReference type="OrthoDB" id="1923159at2759"/>
<dbReference type="GO" id="GO:0003723">
    <property type="term" value="F:RNA binding"/>
    <property type="evidence" value="ECO:0007669"/>
    <property type="project" value="UniProtKB-UniRule"/>
</dbReference>
<dbReference type="GeneID" id="94840739"/>
<feature type="region of interest" description="Disordered" evidence="2">
    <location>
        <begin position="1"/>
        <end position="29"/>
    </location>
</feature>
<dbReference type="PANTHER" id="PTHR12603">
    <property type="entry name" value="CCR4-NOT TRANSCRIPTION COMPLEX RELATED"/>
    <property type="match status" value="1"/>
</dbReference>
<keyword evidence="1" id="KW-0694">RNA-binding</keyword>
<evidence type="ECO:0000256" key="1">
    <source>
        <dbReference type="PROSITE-ProRule" id="PRU00176"/>
    </source>
</evidence>
<dbReference type="GO" id="GO:0030014">
    <property type="term" value="C:CCR4-NOT complex"/>
    <property type="evidence" value="ECO:0007669"/>
    <property type="project" value="InterPro"/>
</dbReference>
<dbReference type="GO" id="GO:0004842">
    <property type="term" value="F:ubiquitin-protein transferase activity"/>
    <property type="evidence" value="ECO:0007669"/>
    <property type="project" value="InterPro"/>
</dbReference>
<feature type="region of interest" description="Disordered" evidence="2">
    <location>
        <begin position="200"/>
        <end position="226"/>
    </location>
</feature>
<dbReference type="Proteomes" id="UP000179807">
    <property type="component" value="Unassembled WGS sequence"/>
</dbReference>
<proteinExistence type="predicted"/>
<dbReference type="InterPro" id="IPR003954">
    <property type="entry name" value="RRM_euk-type"/>
</dbReference>
<protein>
    <recommendedName>
        <fullName evidence="3">RRM domain-containing protein</fullName>
    </recommendedName>
</protein>
<comment type="caution">
    <text evidence="4">The sequence shown here is derived from an EMBL/GenBank/DDBJ whole genome shotgun (WGS) entry which is preliminary data.</text>
</comment>
<dbReference type="RefSeq" id="XP_068357454.1">
    <property type="nucleotide sequence ID" value="XM_068506035.1"/>
</dbReference>
<sequence>MSRTIGKSSIALTSPKGSPSRNRSNQDRTSLSKFRVIQRDLVYVIGIPVDIANEDTLKRYEYFGQYGTIKKIVINNQTPYASSSSYQRPTVSAYITFENVDDAWECLYAFENFSIDNTILRASFGTSKYCSSYINCQKCNKHDCMYLHHTGESADSFSTEEIQQNSQRFNEMTRPLRPKDYFNYKFVDNSKVKFPPRRLLTPIPESQGQIPEQKEELKQDKENDESPEIEVKKDFIKTLLEKSPFFIRPLVVDYTVNQSLEEQFDLCRSPIRLLLTKLRTESSFVCINGSKM</sequence>
<gene>
    <name evidence="4" type="ORF">TRFO_28207</name>
</gene>
<evidence type="ECO:0000259" key="3">
    <source>
        <dbReference type="PROSITE" id="PS50102"/>
    </source>
</evidence>
<feature type="domain" description="RRM" evidence="3">
    <location>
        <begin position="40"/>
        <end position="127"/>
    </location>
</feature>
<reference evidence="4" key="1">
    <citation type="submission" date="2016-10" db="EMBL/GenBank/DDBJ databases">
        <authorList>
            <person name="Benchimol M."/>
            <person name="Almeida L.G."/>
            <person name="Vasconcelos A.T."/>
            <person name="Perreira-Neves A."/>
            <person name="Rosa I.A."/>
            <person name="Tasca T."/>
            <person name="Bogo M.R."/>
            <person name="de Souza W."/>
        </authorList>
    </citation>
    <scope>NUCLEOTIDE SEQUENCE [LARGE SCALE GENOMIC DNA]</scope>
    <source>
        <strain evidence="4">K</strain>
    </source>
</reference>
<dbReference type="InterPro" id="IPR034261">
    <property type="entry name" value="CNOT4_RRM"/>
</dbReference>
<evidence type="ECO:0000256" key="2">
    <source>
        <dbReference type="SAM" id="MobiDB-lite"/>
    </source>
</evidence>
<dbReference type="VEuPathDB" id="TrichDB:TRFO_28207"/>
<dbReference type="InterPro" id="IPR039780">
    <property type="entry name" value="Mot2"/>
</dbReference>
<name>A0A1J4K3L4_9EUKA</name>
<dbReference type="InterPro" id="IPR000504">
    <property type="entry name" value="RRM_dom"/>
</dbReference>
<dbReference type="SUPFAM" id="SSF54928">
    <property type="entry name" value="RNA-binding domain, RBD"/>
    <property type="match status" value="1"/>
</dbReference>
<dbReference type="PROSITE" id="PS50102">
    <property type="entry name" value="RRM"/>
    <property type="match status" value="1"/>
</dbReference>
<evidence type="ECO:0000313" key="4">
    <source>
        <dbReference type="EMBL" id="OHT04318.1"/>
    </source>
</evidence>
<evidence type="ECO:0000313" key="5">
    <source>
        <dbReference type="Proteomes" id="UP000179807"/>
    </source>
</evidence>